<comment type="pathway">
    <text evidence="11">Porphyrin-containing compound metabolism.</text>
</comment>
<dbReference type="EMBL" id="CAFAAR010000027">
    <property type="protein sequence ID" value="CAB4800336.1"/>
    <property type="molecule type" value="Genomic_DNA"/>
</dbReference>
<dbReference type="GO" id="GO:0016020">
    <property type="term" value="C:membrane"/>
    <property type="evidence" value="ECO:0007669"/>
    <property type="project" value="UniProtKB-SubCell"/>
</dbReference>
<proteinExistence type="predicted"/>
<keyword evidence="8" id="KW-0350">Heme biosynthesis</keyword>
<evidence type="ECO:0000313" key="19">
    <source>
        <dbReference type="EMBL" id="CAB4898255.1"/>
    </source>
</evidence>
<evidence type="ECO:0000256" key="1">
    <source>
        <dbReference type="ARBA" id="ARBA00004141"/>
    </source>
</evidence>
<evidence type="ECO:0000313" key="16">
    <source>
        <dbReference type="EMBL" id="CAB4773894.1"/>
    </source>
</evidence>
<evidence type="ECO:0000256" key="4">
    <source>
        <dbReference type="ARBA" id="ARBA00022723"/>
    </source>
</evidence>
<evidence type="ECO:0000313" key="15">
    <source>
        <dbReference type="EMBL" id="CAB4703568.1"/>
    </source>
</evidence>
<evidence type="ECO:0000256" key="7">
    <source>
        <dbReference type="ARBA" id="ARBA00023004"/>
    </source>
</evidence>
<feature type="transmembrane region" description="Helical" evidence="12">
    <location>
        <begin position="88"/>
        <end position="107"/>
    </location>
</feature>
<dbReference type="EMBL" id="CAEZWS010000025">
    <property type="protein sequence ID" value="CAB4663940.1"/>
    <property type="molecule type" value="Genomic_DNA"/>
</dbReference>
<evidence type="ECO:0000256" key="6">
    <source>
        <dbReference type="ARBA" id="ARBA00023002"/>
    </source>
</evidence>
<dbReference type="EMBL" id="CAEZUA010000015">
    <property type="protein sequence ID" value="CAB4584719.1"/>
    <property type="molecule type" value="Genomic_DNA"/>
</dbReference>
<dbReference type="EMBL" id="CAFBJH010000057">
    <property type="protein sequence ID" value="CAB4850888.1"/>
    <property type="molecule type" value="Genomic_DNA"/>
</dbReference>
<dbReference type="AlphaFoldDB" id="A0A6J7LZE4"/>
<dbReference type="Pfam" id="PF02628">
    <property type="entry name" value="COX15-CtaA"/>
    <property type="match status" value="1"/>
</dbReference>
<keyword evidence="6" id="KW-0560">Oxidoreductase</keyword>
<keyword evidence="9 12" id="KW-0472">Membrane</keyword>
<evidence type="ECO:0000313" key="21">
    <source>
        <dbReference type="EMBL" id="CAB5009293.1"/>
    </source>
</evidence>
<comment type="subcellular location">
    <subcellularLocation>
        <location evidence="1">Membrane</location>
        <topology evidence="1">Multi-pass membrane protein</topology>
    </subcellularLocation>
</comment>
<dbReference type="GO" id="GO:0006784">
    <property type="term" value="P:heme A biosynthetic process"/>
    <property type="evidence" value="ECO:0007669"/>
    <property type="project" value="InterPro"/>
</dbReference>
<gene>
    <name evidence="13" type="ORF">UFOPK1773_00400</name>
    <name evidence="14" type="ORF">UFOPK2288_00650</name>
    <name evidence="15" type="ORF">UFOPK2589_00961</name>
    <name evidence="16" type="ORF">UFOPK2931_00305</name>
    <name evidence="17" type="ORF">UFOPK3056_00458</name>
    <name evidence="18" type="ORF">UFOPK3287_00905</name>
    <name evidence="19" type="ORF">UFOPK3558_00541</name>
    <name evidence="20" type="ORF">UFOPK3916_00383</name>
    <name evidence="21" type="ORF">UFOPK4074_00557</name>
</gene>
<dbReference type="GO" id="GO:0046872">
    <property type="term" value="F:metal ion binding"/>
    <property type="evidence" value="ECO:0007669"/>
    <property type="project" value="UniProtKB-KW"/>
</dbReference>
<evidence type="ECO:0000313" key="20">
    <source>
        <dbReference type="EMBL" id="CAB4970784.1"/>
    </source>
</evidence>
<keyword evidence="5 12" id="KW-1133">Transmembrane helix</keyword>
<dbReference type="EMBL" id="CAFBOE010000018">
    <property type="protein sequence ID" value="CAB4970784.1"/>
    <property type="molecule type" value="Genomic_DNA"/>
</dbReference>
<evidence type="ECO:0000313" key="17">
    <source>
        <dbReference type="EMBL" id="CAB4800336.1"/>
    </source>
</evidence>
<dbReference type="PANTHER" id="PTHR35457:SF1">
    <property type="entry name" value="HEME A SYNTHASE"/>
    <property type="match status" value="1"/>
</dbReference>
<organism evidence="20">
    <name type="scientific">freshwater metagenome</name>
    <dbReference type="NCBI Taxonomy" id="449393"/>
    <lineage>
        <taxon>unclassified sequences</taxon>
        <taxon>metagenomes</taxon>
        <taxon>ecological metagenomes</taxon>
    </lineage>
</organism>
<feature type="transmembrane region" description="Helical" evidence="12">
    <location>
        <begin position="114"/>
        <end position="135"/>
    </location>
</feature>
<evidence type="ECO:0000256" key="10">
    <source>
        <dbReference type="ARBA" id="ARBA00023157"/>
    </source>
</evidence>
<dbReference type="EMBL" id="CAFBMI010000033">
    <property type="protein sequence ID" value="CAB4898255.1"/>
    <property type="molecule type" value="Genomic_DNA"/>
</dbReference>
<keyword evidence="3 12" id="KW-0812">Transmembrane</keyword>
<dbReference type="PANTHER" id="PTHR35457">
    <property type="entry name" value="HEME A SYNTHASE"/>
    <property type="match status" value="1"/>
</dbReference>
<evidence type="ECO:0000256" key="3">
    <source>
        <dbReference type="ARBA" id="ARBA00022692"/>
    </source>
</evidence>
<feature type="transmembrane region" description="Helical" evidence="12">
    <location>
        <begin position="141"/>
        <end position="161"/>
    </location>
</feature>
<feature type="transmembrane region" description="Helical" evidence="12">
    <location>
        <begin position="181"/>
        <end position="202"/>
    </location>
</feature>
<evidence type="ECO:0000256" key="12">
    <source>
        <dbReference type="SAM" id="Phobius"/>
    </source>
</evidence>
<evidence type="ECO:0000256" key="2">
    <source>
        <dbReference type="ARBA" id="ARBA00022475"/>
    </source>
</evidence>
<feature type="transmembrane region" description="Helical" evidence="12">
    <location>
        <begin position="222"/>
        <end position="242"/>
    </location>
</feature>
<feature type="transmembrane region" description="Helical" evidence="12">
    <location>
        <begin position="279"/>
        <end position="298"/>
    </location>
</feature>
<dbReference type="EMBL" id="CAEZXT010000067">
    <property type="protein sequence ID" value="CAB4703568.1"/>
    <property type="molecule type" value="Genomic_DNA"/>
</dbReference>
<keyword evidence="4" id="KW-0479">Metal-binding</keyword>
<evidence type="ECO:0000313" key="13">
    <source>
        <dbReference type="EMBL" id="CAB4584719.1"/>
    </source>
</evidence>
<name>A0A6J7LZE4_9ZZZZ</name>
<feature type="transmembrane region" description="Helical" evidence="12">
    <location>
        <begin position="25"/>
        <end position="47"/>
    </location>
</feature>
<keyword evidence="2" id="KW-1003">Cell membrane</keyword>
<evidence type="ECO:0000256" key="9">
    <source>
        <dbReference type="ARBA" id="ARBA00023136"/>
    </source>
</evidence>
<protein>
    <submittedName>
        <fullName evidence="20">Unannotated protein</fullName>
    </submittedName>
</protein>
<accession>A0A6J7LZE4</accession>
<keyword evidence="7" id="KW-0408">Iron</keyword>
<evidence type="ECO:0000313" key="14">
    <source>
        <dbReference type="EMBL" id="CAB4663940.1"/>
    </source>
</evidence>
<dbReference type="EMBL" id="CAEZZZ010000008">
    <property type="protein sequence ID" value="CAB4773894.1"/>
    <property type="molecule type" value="Genomic_DNA"/>
</dbReference>
<keyword evidence="10" id="KW-1015">Disulfide bond</keyword>
<dbReference type="InterPro" id="IPR050450">
    <property type="entry name" value="COX15/CtaA_HemeA_synthase"/>
</dbReference>
<feature type="transmembrane region" description="Helical" evidence="12">
    <location>
        <begin position="254"/>
        <end position="273"/>
    </location>
</feature>
<dbReference type="EMBL" id="CAFBPG010000036">
    <property type="protein sequence ID" value="CAB5009293.1"/>
    <property type="molecule type" value="Genomic_DNA"/>
</dbReference>
<evidence type="ECO:0000256" key="11">
    <source>
        <dbReference type="ARBA" id="ARBA00023444"/>
    </source>
</evidence>
<evidence type="ECO:0000256" key="5">
    <source>
        <dbReference type="ARBA" id="ARBA00022989"/>
    </source>
</evidence>
<evidence type="ECO:0000256" key="8">
    <source>
        <dbReference type="ARBA" id="ARBA00023133"/>
    </source>
</evidence>
<dbReference type="InterPro" id="IPR003780">
    <property type="entry name" value="COX15/CtaA_fam"/>
</dbReference>
<evidence type="ECO:0000313" key="18">
    <source>
        <dbReference type="EMBL" id="CAB4850888.1"/>
    </source>
</evidence>
<dbReference type="GO" id="GO:0016491">
    <property type="term" value="F:oxidoreductase activity"/>
    <property type="evidence" value="ECO:0007669"/>
    <property type="project" value="UniProtKB-KW"/>
</dbReference>
<reference evidence="20" key="1">
    <citation type="submission" date="2020-05" db="EMBL/GenBank/DDBJ databases">
        <authorList>
            <person name="Chiriac C."/>
            <person name="Salcher M."/>
            <person name="Ghai R."/>
            <person name="Kavagutti S V."/>
        </authorList>
    </citation>
    <scope>NUCLEOTIDE SEQUENCE</scope>
</reference>
<sequence>MLTYPEDGHPRPRLAVMMRVRVERALSPILGILLFLQSGIVVTGGAVRLTGSGLGCPTWPQCTGSSYTPVPNQAQGQVHAWIEFGNRLLTFALIIASLAALFSVLYLKRRDIRALAIGQLLGILAQIPLGGVTVLTHLNPIPVAGHFLLSIILIAAGTSLFARRKVAQESEIIPTSMMNFLLARVHLILTAIVVIVGTVVTGSGPHAGDISAPRFHIKIQTIAWIHAYLVIALMILTVVLFLSSRNQPILNKRVLIFFAIAIGQGAIGFVQFYQGLPELLVGAHLIGVTLVWIGAWRIHLSTLR</sequence>